<organism evidence="5 6">
    <name type="scientific">Methanospirillum hungatei JF-1 (strain ATCC 27890 / DSM 864 / NBRC 100397 / JF-1)</name>
    <dbReference type="NCBI Taxonomy" id="323259"/>
    <lineage>
        <taxon>Archaea</taxon>
        <taxon>Methanobacteriati</taxon>
        <taxon>Methanobacteriota</taxon>
        <taxon>Stenosarchaea group</taxon>
        <taxon>Methanomicrobia</taxon>
        <taxon>Methanomicrobiales</taxon>
        <taxon>Methanospirillaceae</taxon>
        <taxon>Methanospirillum</taxon>
    </lineage>
</organism>
<keyword evidence="6" id="KW-1185">Reference proteome</keyword>
<dbReference type="InterPro" id="IPR012827">
    <property type="entry name" value="Hemerythrin_metal-bd"/>
</dbReference>
<evidence type="ECO:0000256" key="3">
    <source>
        <dbReference type="ARBA" id="ARBA00023004"/>
    </source>
</evidence>
<dbReference type="Proteomes" id="UP000001941">
    <property type="component" value="Chromosome"/>
</dbReference>
<dbReference type="InterPro" id="IPR012312">
    <property type="entry name" value="Hemerythrin-like"/>
</dbReference>
<dbReference type="PROSITE" id="PS00550">
    <property type="entry name" value="HEMERYTHRINS"/>
    <property type="match status" value="1"/>
</dbReference>
<gene>
    <name evidence="5" type="ordered locus">Mhun_0966</name>
</gene>
<evidence type="ECO:0000313" key="6">
    <source>
        <dbReference type="Proteomes" id="UP000001941"/>
    </source>
</evidence>
<dbReference type="GO" id="GO:0046872">
    <property type="term" value="F:metal ion binding"/>
    <property type="evidence" value="ECO:0007669"/>
    <property type="project" value="UniProtKB-KW"/>
</dbReference>
<reference evidence="6" key="1">
    <citation type="journal article" date="2016" name="Stand. Genomic Sci.">
        <title>Complete genome sequence of Methanospirillum hungatei type strain JF1.</title>
        <authorList>
            <person name="Gunsalus R.P."/>
            <person name="Cook L.E."/>
            <person name="Crable B."/>
            <person name="Rohlin L."/>
            <person name="McDonald E."/>
            <person name="Mouttaki H."/>
            <person name="Sieber J.R."/>
            <person name="Poweleit N."/>
            <person name="Zhou H."/>
            <person name="Lapidus A.L."/>
            <person name="Daligault H.E."/>
            <person name="Land M."/>
            <person name="Gilna P."/>
            <person name="Ivanova N."/>
            <person name="Kyrpides N."/>
            <person name="Culley D.E."/>
            <person name="McInerney M.J."/>
        </authorList>
    </citation>
    <scope>NUCLEOTIDE SEQUENCE [LARGE SCALE GENOMIC DNA]</scope>
    <source>
        <strain evidence="6">ATCC 27890 / DSM 864 / NBRC 100397 / JF-1</strain>
    </source>
</reference>
<name>Q2FPE4_METHJ</name>
<dbReference type="AlphaFoldDB" id="Q2FPE4"/>
<keyword evidence="3" id="KW-0408">Iron</keyword>
<dbReference type="CDD" id="cd12107">
    <property type="entry name" value="Hemerythrin"/>
    <property type="match status" value="1"/>
</dbReference>
<dbReference type="STRING" id="323259.Mhun_0966"/>
<keyword evidence="2" id="KW-0479">Metal-binding</keyword>
<evidence type="ECO:0000256" key="1">
    <source>
        <dbReference type="ARBA" id="ARBA00010587"/>
    </source>
</evidence>
<dbReference type="GeneID" id="3923815"/>
<comment type="similarity">
    <text evidence="1">Belongs to the hemerythrin family.</text>
</comment>
<dbReference type="Gene3D" id="1.20.120.50">
    <property type="entry name" value="Hemerythrin-like"/>
    <property type="match status" value="1"/>
</dbReference>
<dbReference type="KEGG" id="mhu:Mhun_0966"/>
<dbReference type="RefSeq" id="WP_011447995.1">
    <property type="nucleotide sequence ID" value="NC_007796.1"/>
</dbReference>
<dbReference type="SUPFAM" id="SSF47188">
    <property type="entry name" value="Hemerythrin-like"/>
    <property type="match status" value="1"/>
</dbReference>
<dbReference type="EnsemblBacteria" id="ABD40716">
    <property type="protein sequence ID" value="ABD40716"/>
    <property type="gene ID" value="Mhun_0966"/>
</dbReference>
<feature type="domain" description="Hemerythrin-like" evidence="4">
    <location>
        <begin position="14"/>
        <end position="125"/>
    </location>
</feature>
<dbReference type="InterPro" id="IPR016131">
    <property type="entry name" value="Haemerythrin_Fe_BS"/>
</dbReference>
<dbReference type="InParanoid" id="Q2FPE4"/>
<evidence type="ECO:0000259" key="4">
    <source>
        <dbReference type="Pfam" id="PF01814"/>
    </source>
</evidence>
<protein>
    <submittedName>
        <fullName evidence="5">Hemerythrin-like, metal-binding protein</fullName>
    </submittedName>
</protein>
<dbReference type="HOGENOM" id="CLU_086902_3_1_2"/>
<dbReference type="PANTHER" id="PTHR37164">
    <property type="entry name" value="BACTERIOHEMERYTHRIN"/>
    <property type="match status" value="1"/>
</dbReference>
<dbReference type="Pfam" id="PF01814">
    <property type="entry name" value="Hemerythrin"/>
    <property type="match status" value="1"/>
</dbReference>
<accession>Q2FPE4</accession>
<dbReference type="EMBL" id="CP000254">
    <property type="protein sequence ID" value="ABD40716.1"/>
    <property type="molecule type" value="Genomic_DNA"/>
</dbReference>
<dbReference type="OrthoDB" id="15541at2157"/>
<dbReference type="InterPro" id="IPR050669">
    <property type="entry name" value="Hemerythrin"/>
</dbReference>
<evidence type="ECO:0000256" key="2">
    <source>
        <dbReference type="ARBA" id="ARBA00022723"/>
    </source>
</evidence>
<dbReference type="PANTHER" id="PTHR37164:SF1">
    <property type="entry name" value="BACTERIOHEMERYTHRIN"/>
    <property type="match status" value="1"/>
</dbReference>
<dbReference type="NCBIfam" id="NF033749">
    <property type="entry name" value="bact_hemeryth"/>
    <property type="match status" value="1"/>
</dbReference>
<dbReference type="eggNOG" id="arCOG06577">
    <property type="taxonomic scope" value="Archaea"/>
</dbReference>
<evidence type="ECO:0000313" key="5">
    <source>
        <dbReference type="EMBL" id="ABD40716.1"/>
    </source>
</evidence>
<proteinExistence type="inferred from homology"/>
<dbReference type="NCBIfam" id="TIGR02481">
    <property type="entry name" value="hemeryth_dom"/>
    <property type="match status" value="1"/>
</dbReference>
<dbReference type="InterPro" id="IPR035938">
    <property type="entry name" value="Hemerythrin-like_sf"/>
</dbReference>
<sequence>MAFLKWSESLSVHVTEIDEQHQKLIQLINTLHDAMLEKKGKEVLGKILDELAAYTVYHFSTEEKYMEQCGYPGLAFHKKEHDTFVGKVESLIQDYQANKLGITIELMTFLKDWVSNHIQITDKKYSDTFNKNGII</sequence>